<reference evidence="1" key="1">
    <citation type="submission" date="2020-04" db="EMBL/GenBank/DDBJ databases">
        <authorList>
            <person name="Chiriac C."/>
            <person name="Salcher M."/>
            <person name="Ghai R."/>
            <person name="Kavagutti S V."/>
        </authorList>
    </citation>
    <scope>NUCLEOTIDE SEQUENCE</scope>
</reference>
<name>A0A6J5KRR0_9CAUD</name>
<dbReference type="SUPFAM" id="SSF47336">
    <property type="entry name" value="ACP-like"/>
    <property type="match status" value="1"/>
</dbReference>
<gene>
    <name evidence="1" type="ORF">UFOVP54_12</name>
</gene>
<evidence type="ECO:0000313" key="1">
    <source>
        <dbReference type="EMBL" id="CAB4124581.1"/>
    </source>
</evidence>
<accession>A0A6J5KRR0</accession>
<protein>
    <submittedName>
        <fullName evidence="1">Uncharacterized protein</fullName>
    </submittedName>
</protein>
<proteinExistence type="predicted"/>
<dbReference type="Gene3D" id="1.10.1200.10">
    <property type="entry name" value="ACP-like"/>
    <property type="match status" value="1"/>
</dbReference>
<sequence>MGIGFNSEQELDNGREWSLGEEIHNVLGIFIAIEEYFNIQIKDVEAQEVETFNDLVELVRKKKAENGSRL</sequence>
<dbReference type="InterPro" id="IPR036736">
    <property type="entry name" value="ACP-like_sf"/>
</dbReference>
<organism evidence="1">
    <name type="scientific">uncultured Caudovirales phage</name>
    <dbReference type="NCBI Taxonomy" id="2100421"/>
    <lineage>
        <taxon>Viruses</taxon>
        <taxon>Duplodnaviria</taxon>
        <taxon>Heunggongvirae</taxon>
        <taxon>Uroviricota</taxon>
        <taxon>Caudoviricetes</taxon>
        <taxon>Peduoviridae</taxon>
        <taxon>Maltschvirus</taxon>
        <taxon>Maltschvirus maltsch</taxon>
    </lineage>
</organism>
<dbReference type="EMBL" id="LR796188">
    <property type="protein sequence ID" value="CAB4124581.1"/>
    <property type="molecule type" value="Genomic_DNA"/>
</dbReference>